<dbReference type="PIRSF" id="PIRSF036794">
    <property type="entry name" value="UCP_erythr_ester"/>
    <property type="match status" value="1"/>
</dbReference>
<gene>
    <name evidence="1" type="ORF">Ade02nite_94710</name>
</gene>
<protein>
    <recommendedName>
        <fullName evidence="3">Erythromycin esterase family protein</fullName>
    </recommendedName>
</protein>
<dbReference type="InterPro" id="IPR007815">
    <property type="entry name" value="Emycin_Estase"/>
</dbReference>
<name>A0ABQ3YLM5_9ACTN</name>
<dbReference type="PANTHER" id="PTHR31299:SF0">
    <property type="entry name" value="ESTERASE, PUTATIVE (AFU_ORTHOLOGUE AFUA_1G05850)-RELATED"/>
    <property type="match status" value="1"/>
</dbReference>
<comment type="caution">
    <text evidence="1">The sequence shown here is derived from an EMBL/GenBank/DDBJ whole genome shotgun (WGS) entry which is preliminary data.</text>
</comment>
<dbReference type="EMBL" id="BOMI01000208">
    <property type="protein sequence ID" value="GID80830.1"/>
    <property type="molecule type" value="Genomic_DNA"/>
</dbReference>
<dbReference type="InterPro" id="IPR052036">
    <property type="entry name" value="Hydrolase/PRTase-associated"/>
</dbReference>
<dbReference type="InterPro" id="IPR014622">
    <property type="entry name" value="UCP036794_erythomycin"/>
</dbReference>
<dbReference type="PANTHER" id="PTHR31299">
    <property type="entry name" value="ESTERASE, PUTATIVE (AFU_ORTHOLOGUE AFUA_1G05850)-RELATED"/>
    <property type="match status" value="1"/>
</dbReference>
<sequence>MGSNRGGYREGMHRYGDEVAAIARPLADEGDLDILVDRVGSARVVLIGEASHGTHEYYVWRAALTRRLIVERGFSFVAVEGDWPDCQRVDATVRGGSARPDEALLGYERWPTWMWANEEVVDFALWLRAFNLNNGRAVGFHGLDVYSLWESMREILTWLREHDPSQVPAALAAYRCFEPYAEDPHAYAWATRFVDAGCEDDVVRMLIDLRGRDLAVWQNAEVVAGAEHYYRSMIAGGPTSWNIRDRHMDATLARLLDHYGEGAKAVVWAHNTHVGDANATDQAAHGEVTIGSLARERFGAGDVALVGFGSHRGTVIAGRDWGAPMEVMPVPPARSGSIEDILHAEAPERALFVFPPIAGRPDVLVDSLPHRAIGVVYRPERDNWANYVPSVLGDRYDAFLWFDETQAVRPLHPFHIDAREPETYPSGV</sequence>
<proteinExistence type="predicted"/>
<keyword evidence="2" id="KW-1185">Reference proteome</keyword>
<evidence type="ECO:0000313" key="2">
    <source>
        <dbReference type="Proteomes" id="UP000609879"/>
    </source>
</evidence>
<dbReference type="Proteomes" id="UP000609879">
    <property type="component" value="Unassembled WGS sequence"/>
</dbReference>
<reference evidence="1 2" key="1">
    <citation type="submission" date="2021-01" db="EMBL/GenBank/DDBJ databases">
        <title>Whole genome shotgun sequence of Actinoplanes deccanensis NBRC 13994.</title>
        <authorList>
            <person name="Komaki H."/>
            <person name="Tamura T."/>
        </authorList>
    </citation>
    <scope>NUCLEOTIDE SEQUENCE [LARGE SCALE GENOMIC DNA]</scope>
    <source>
        <strain evidence="1 2">NBRC 13994</strain>
    </source>
</reference>
<dbReference type="Pfam" id="PF05139">
    <property type="entry name" value="Erythro_esteras"/>
    <property type="match status" value="1"/>
</dbReference>
<dbReference type="Gene3D" id="3.30.1870.10">
    <property type="entry name" value="EreA-like, domain 2"/>
    <property type="match status" value="1"/>
</dbReference>
<evidence type="ECO:0008006" key="3">
    <source>
        <dbReference type="Google" id="ProtNLM"/>
    </source>
</evidence>
<evidence type="ECO:0000313" key="1">
    <source>
        <dbReference type="EMBL" id="GID80830.1"/>
    </source>
</evidence>
<dbReference type="CDD" id="cd14728">
    <property type="entry name" value="Ere-like"/>
    <property type="match status" value="1"/>
</dbReference>
<dbReference type="Gene3D" id="3.40.1660.10">
    <property type="entry name" value="EreA-like (biosynthetic domain)"/>
    <property type="match status" value="1"/>
</dbReference>
<organism evidence="1 2">
    <name type="scientific">Paractinoplanes deccanensis</name>
    <dbReference type="NCBI Taxonomy" id="113561"/>
    <lineage>
        <taxon>Bacteria</taxon>
        <taxon>Bacillati</taxon>
        <taxon>Actinomycetota</taxon>
        <taxon>Actinomycetes</taxon>
        <taxon>Micromonosporales</taxon>
        <taxon>Micromonosporaceae</taxon>
        <taxon>Paractinoplanes</taxon>
    </lineage>
</organism>
<accession>A0ABQ3YLM5</accession>
<dbReference type="SUPFAM" id="SSF159501">
    <property type="entry name" value="EreA/ChaN-like"/>
    <property type="match status" value="1"/>
</dbReference>